<dbReference type="PIRSF" id="PIRSF016578">
    <property type="entry name" value="HsaA"/>
    <property type="match status" value="1"/>
</dbReference>
<dbReference type="AlphaFoldDB" id="A0A0M8K9C7"/>
<dbReference type="InterPro" id="IPR006089">
    <property type="entry name" value="Acyl-CoA_DH_CS"/>
</dbReference>
<keyword evidence="4 6" id="KW-0274">FAD</keyword>
<dbReference type="Pfam" id="PF02770">
    <property type="entry name" value="Acyl-CoA_dh_M"/>
    <property type="match status" value="1"/>
</dbReference>
<keyword evidence="12" id="KW-1185">Reference proteome</keyword>
<evidence type="ECO:0000256" key="1">
    <source>
        <dbReference type="ARBA" id="ARBA00001974"/>
    </source>
</evidence>
<dbReference type="RefSeq" id="WP_054494144.1">
    <property type="nucleotide sequence ID" value="NZ_BBZA01000265.1"/>
</dbReference>
<name>A0A0M8K9C7_9CHLR</name>
<dbReference type="InterPro" id="IPR013786">
    <property type="entry name" value="AcylCoA_DH/ox_N"/>
</dbReference>
<organism evidence="10 12">
    <name type="scientific">Ardenticatena maritima</name>
    <dbReference type="NCBI Taxonomy" id="872965"/>
    <lineage>
        <taxon>Bacteria</taxon>
        <taxon>Bacillati</taxon>
        <taxon>Chloroflexota</taxon>
        <taxon>Ardenticatenia</taxon>
        <taxon>Ardenticatenales</taxon>
        <taxon>Ardenticatenaceae</taxon>
        <taxon>Ardenticatena</taxon>
    </lineage>
</organism>
<dbReference type="PANTHER" id="PTHR43884">
    <property type="entry name" value="ACYL-COA DEHYDROGENASE"/>
    <property type="match status" value="1"/>
</dbReference>
<evidence type="ECO:0000313" key="13">
    <source>
        <dbReference type="Proteomes" id="UP000050502"/>
    </source>
</evidence>
<comment type="cofactor">
    <cofactor evidence="1 6">
        <name>FAD</name>
        <dbReference type="ChEBI" id="CHEBI:57692"/>
    </cofactor>
</comment>
<dbReference type="Proteomes" id="UP000037784">
    <property type="component" value="Unassembled WGS sequence"/>
</dbReference>
<gene>
    <name evidence="10" type="ORF">ARMA_2896</name>
    <name evidence="11" type="ORF">SE16_05945</name>
</gene>
<reference evidence="11 13" key="2">
    <citation type="submission" date="2015-07" db="EMBL/GenBank/DDBJ databases">
        <title>Whole genome sequence of Ardenticatena maritima DSM 23922.</title>
        <authorList>
            <person name="Hemp J."/>
            <person name="Ward L.M."/>
            <person name="Pace L.A."/>
            <person name="Fischer W.W."/>
        </authorList>
    </citation>
    <scope>NUCLEOTIDE SEQUENCE [LARGE SCALE GENOMIC DNA]</scope>
    <source>
        <strain evidence="11 13">110S</strain>
    </source>
</reference>
<dbReference type="PATRIC" id="fig|872965.6.peg.1221"/>
<evidence type="ECO:0000256" key="4">
    <source>
        <dbReference type="ARBA" id="ARBA00022827"/>
    </source>
</evidence>
<keyword evidence="5 6" id="KW-0560">Oxidoreductase</keyword>
<feature type="domain" description="Acyl-CoA dehydrogenase/oxidase N-terminal" evidence="9">
    <location>
        <begin position="6"/>
        <end position="118"/>
    </location>
</feature>
<evidence type="ECO:0000313" key="10">
    <source>
        <dbReference type="EMBL" id="GAP64473.1"/>
    </source>
</evidence>
<dbReference type="InterPro" id="IPR009075">
    <property type="entry name" value="AcylCo_DH/oxidase_C"/>
</dbReference>
<comment type="similarity">
    <text evidence="2 6">Belongs to the acyl-CoA dehydrogenase family.</text>
</comment>
<reference evidence="12" key="3">
    <citation type="submission" date="2015-08" db="EMBL/GenBank/DDBJ databases">
        <title>Draft Genome Sequence of a Heterotrophic Facultative Anaerobic Bacterium Ardenticatena maritima Strain 110S.</title>
        <authorList>
            <person name="Kawaichi S."/>
            <person name="Yoshida T."/>
            <person name="Sako Y."/>
            <person name="Nakamura R."/>
        </authorList>
    </citation>
    <scope>NUCLEOTIDE SEQUENCE [LARGE SCALE GENOMIC DNA]</scope>
    <source>
        <strain evidence="12">110S</strain>
    </source>
</reference>
<keyword evidence="3 6" id="KW-0285">Flavoprotein</keyword>
<dbReference type="Pfam" id="PF02771">
    <property type="entry name" value="Acyl-CoA_dh_N"/>
    <property type="match status" value="1"/>
</dbReference>
<reference evidence="10 12" key="1">
    <citation type="journal article" date="2015" name="Genome Announc.">
        <title>Draft Genome Sequence of a Heterotrophic Facultative Anaerobic Thermophilic Bacterium, Ardenticatena maritima Strain 110ST.</title>
        <authorList>
            <person name="Kawaichi S."/>
            <person name="Yoshida T."/>
            <person name="Sako Y."/>
            <person name="Nakamura R."/>
        </authorList>
    </citation>
    <scope>NUCLEOTIDE SEQUENCE [LARGE SCALE GENOMIC DNA]</scope>
    <source>
        <strain evidence="10 12">110S</strain>
    </source>
</reference>
<dbReference type="InterPro" id="IPR036250">
    <property type="entry name" value="AcylCo_DH-like_C"/>
</dbReference>
<comment type="caution">
    <text evidence="10">The sequence shown here is derived from an EMBL/GenBank/DDBJ whole genome shotgun (WGS) entry which is preliminary data.</text>
</comment>
<evidence type="ECO:0000259" key="8">
    <source>
        <dbReference type="Pfam" id="PF02770"/>
    </source>
</evidence>
<dbReference type="SUPFAM" id="SSF56645">
    <property type="entry name" value="Acyl-CoA dehydrogenase NM domain-like"/>
    <property type="match status" value="1"/>
</dbReference>
<dbReference type="OrthoDB" id="9778581at2"/>
<dbReference type="Proteomes" id="UP000050502">
    <property type="component" value="Unassembled WGS sequence"/>
</dbReference>
<dbReference type="FunFam" id="1.10.540.10:FF:000002">
    <property type="entry name" value="Acyl-CoA dehydrogenase FadE19"/>
    <property type="match status" value="1"/>
</dbReference>
<dbReference type="SUPFAM" id="SSF47203">
    <property type="entry name" value="Acyl-CoA dehydrogenase C-terminal domain-like"/>
    <property type="match status" value="1"/>
</dbReference>
<dbReference type="Gene3D" id="2.40.110.10">
    <property type="entry name" value="Butyryl-CoA Dehydrogenase, subunit A, domain 2"/>
    <property type="match status" value="1"/>
</dbReference>
<dbReference type="InParanoid" id="A0A0M8K9C7"/>
<evidence type="ECO:0000256" key="2">
    <source>
        <dbReference type="ARBA" id="ARBA00009347"/>
    </source>
</evidence>
<dbReference type="GO" id="GO:0050660">
    <property type="term" value="F:flavin adenine dinucleotide binding"/>
    <property type="evidence" value="ECO:0007669"/>
    <property type="project" value="InterPro"/>
</dbReference>
<dbReference type="FunFam" id="1.20.140.10:FF:000004">
    <property type="entry name" value="Acyl-CoA dehydrogenase FadE25"/>
    <property type="match status" value="1"/>
</dbReference>
<dbReference type="Gene3D" id="1.20.140.10">
    <property type="entry name" value="Butyryl-CoA Dehydrogenase, subunit A, domain 3"/>
    <property type="match status" value="1"/>
</dbReference>
<dbReference type="InterPro" id="IPR009100">
    <property type="entry name" value="AcylCoA_DH/oxidase_NM_dom_sf"/>
</dbReference>
<feature type="domain" description="Acyl-CoA oxidase/dehydrogenase middle" evidence="8">
    <location>
        <begin position="122"/>
        <end position="217"/>
    </location>
</feature>
<accession>A0A0M8K9C7</accession>
<dbReference type="FunFam" id="2.40.110.10:FF:000009">
    <property type="entry name" value="Acyl-CoA dehydrogenase"/>
    <property type="match status" value="1"/>
</dbReference>
<dbReference type="EMBL" id="BBZA01000265">
    <property type="protein sequence ID" value="GAP64473.1"/>
    <property type="molecule type" value="Genomic_DNA"/>
</dbReference>
<dbReference type="InterPro" id="IPR046373">
    <property type="entry name" value="Acyl-CoA_Oxase/DH_mid-dom_sf"/>
</dbReference>
<dbReference type="STRING" id="872965.SE16_05945"/>
<evidence type="ECO:0000259" key="9">
    <source>
        <dbReference type="Pfam" id="PF02771"/>
    </source>
</evidence>
<feature type="domain" description="Acyl-CoA dehydrogenase/oxidase C-terminal" evidence="7">
    <location>
        <begin position="229"/>
        <end position="378"/>
    </location>
</feature>
<evidence type="ECO:0000313" key="12">
    <source>
        <dbReference type="Proteomes" id="UP000037784"/>
    </source>
</evidence>
<evidence type="ECO:0000256" key="3">
    <source>
        <dbReference type="ARBA" id="ARBA00022630"/>
    </source>
</evidence>
<evidence type="ECO:0000256" key="5">
    <source>
        <dbReference type="ARBA" id="ARBA00023002"/>
    </source>
</evidence>
<protein>
    <submittedName>
        <fullName evidence="11">Acyl-CoA dehydrogenase</fullName>
    </submittedName>
</protein>
<dbReference type="EMBL" id="LGKN01000004">
    <property type="protein sequence ID" value="KPL88358.1"/>
    <property type="molecule type" value="Genomic_DNA"/>
</dbReference>
<dbReference type="InterPro" id="IPR006091">
    <property type="entry name" value="Acyl-CoA_Oxase/DH_mid-dom"/>
</dbReference>
<dbReference type="Pfam" id="PF00441">
    <property type="entry name" value="Acyl-CoA_dh_1"/>
    <property type="match status" value="1"/>
</dbReference>
<dbReference type="InterPro" id="IPR037069">
    <property type="entry name" value="AcylCoA_DH/ox_N_sf"/>
</dbReference>
<evidence type="ECO:0000313" key="11">
    <source>
        <dbReference type="EMBL" id="KPL88358.1"/>
    </source>
</evidence>
<evidence type="ECO:0000256" key="6">
    <source>
        <dbReference type="RuleBase" id="RU362125"/>
    </source>
</evidence>
<dbReference type="GO" id="GO:0003995">
    <property type="term" value="F:acyl-CoA dehydrogenase activity"/>
    <property type="evidence" value="ECO:0007669"/>
    <property type="project" value="InterPro"/>
</dbReference>
<dbReference type="Gene3D" id="1.10.540.10">
    <property type="entry name" value="Acyl-CoA dehydrogenase/oxidase, N-terminal domain"/>
    <property type="match status" value="1"/>
</dbReference>
<dbReference type="CDD" id="cd01158">
    <property type="entry name" value="SCAD_SBCAD"/>
    <property type="match status" value="1"/>
</dbReference>
<proteinExistence type="inferred from homology"/>
<evidence type="ECO:0000259" key="7">
    <source>
        <dbReference type="Pfam" id="PF00441"/>
    </source>
</evidence>
<sequence>MDFSLTEEQRLIRDTVRELARDVIAPRAKEVDETGRFPRENFEAMAELGLMGLPFPEEYGGAGGDTLSYALAVEEIAAACGSTALSYAAHVSLACNPIYMFGTEEQKRKYLVPLASGKAIGAFGLTEPHAGSDASRLKTRAVRDGNEWVINGQKMWITNGGVADFIVVAAVTDPDAGHHGISNFIVEADNPGFKVGKNEPKMGLKGSVTSQLFFEDCRVPAENMLGAENKGFIQFMKTLDGGRISIAAMALGLGRAAYEAAVSYAKERHAFGHPIADFQAIQFKLADMATLLEAARLLIYKAAHLKDTGQPYTKAAAMAKLFASEAAEKACFEAIQIHGGMGYSREFPVERYYRDNRLTQIGEGTSEIMRLVIARRILREME</sequence>
<dbReference type="FunCoup" id="A0A0M8K9C7">
    <property type="interactions" value="326"/>
</dbReference>
<dbReference type="PROSITE" id="PS00073">
    <property type="entry name" value="ACYL_COA_DH_2"/>
    <property type="match status" value="1"/>
</dbReference>
<dbReference type="PANTHER" id="PTHR43884:SF12">
    <property type="entry name" value="ISOVALERYL-COA DEHYDROGENASE, MITOCHONDRIAL-RELATED"/>
    <property type="match status" value="1"/>
</dbReference>